<dbReference type="EMBL" id="CP053708">
    <property type="protein sequence ID" value="QKE91426.1"/>
    <property type="molecule type" value="Genomic_DNA"/>
</dbReference>
<organism evidence="5 6">
    <name type="scientific">Lichenicola cladoniae</name>
    <dbReference type="NCBI Taxonomy" id="1484109"/>
    <lineage>
        <taxon>Bacteria</taxon>
        <taxon>Pseudomonadati</taxon>
        <taxon>Pseudomonadota</taxon>
        <taxon>Alphaproteobacteria</taxon>
        <taxon>Acetobacterales</taxon>
        <taxon>Acetobacteraceae</taxon>
        <taxon>Lichenicola</taxon>
    </lineage>
</organism>
<dbReference type="KEGG" id="lck:HN018_16510"/>
<dbReference type="PANTHER" id="PTHR43833:SF9">
    <property type="entry name" value="POTASSIUM CHANNEL PROTEIN YUGO-RELATED"/>
    <property type="match status" value="1"/>
</dbReference>
<dbReference type="Pfam" id="PF02254">
    <property type="entry name" value="TrkA_N"/>
    <property type="match status" value="1"/>
</dbReference>
<dbReference type="PROSITE" id="PS51201">
    <property type="entry name" value="RCK_N"/>
    <property type="match status" value="1"/>
</dbReference>
<evidence type="ECO:0000256" key="2">
    <source>
        <dbReference type="SAM" id="Phobius"/>
    </source>
</evidence>
<dbReference type="PROSITE" id="PS51202">
    <property type="entry name" value="RCK_C"/>
    <property type="match status" value="1"/>
</dbReference>
<reference evidence="5 6" key="1">
    <citation type="journal article" date="2014" name="World J. Microbiol. Biotechnol.">
        <title>Biodiversity and physiological characteristics of Antarctic and Arctic lichens-associated bacteria.</title>
        <authorList>
            <person name="Lee Y.M."/>
            <person name="Kim E.H."/>
            <person name="Lee H.K."/>
            <person name="Hong S.G."/>
        </authorList>
    </citation>
    <scope>NUCLEOTIDE SEQUENCE [LARGE SCALE GENOMIC DNA]</scope>
    <source>
        <strain evidence="5 6">PAMC 26569</strain>
    </source>
</reference>
<gene>
    <name evidence="5" type="ORF">HN018_16510</name>
</gene>
<dbReference type="InterPro" id="IPR050721">
    <property type="entry name" value="Trk_Ktr_HKT_K-transport"/>
</dbReference>
<sequence length="355" mass="38080">MNSALGKPVRNLIGGVVFVLAVMALAITGYVSVGWSFGDALYMTVLTVFTVGYEEVHAVQGPELRAITIGLIVLGCSGTIFLTGALVQFITFSQLNEILGTRRMKSQIENLSGHIIICGYGRIGQMLAHELVAGQVPFLILERNPERMAGAQAQGFLCLNADATDEETLQRAGILTARALATVLPDDAANVFITLSARSLNAKLTIIARGEAPSTERKLLQAGADRVVLPTHIGAERIAEIILYPELSEALRRPSENQDAATGLRRLGLELHVVAVEEGSPFDGRRIAEIERRAENGFLILSVQAGQNEEPKRAEPNMRVGKGSGLTLVARTGRAVALDGFRAPVRTGRGGPIRR</sequence>
<dbReference type="Gene3D" id="3.40.50.720">
    <property type="entry name" value="NAD(P)-binding Rossmann-like Domain"/>
    <property type="match status" value="1"/>
</dbReference>
<dbReference type="InterPro" id="IPR006037">
    <property type="entry name" value="RCK_C"/>
</dbReference>
<dbReference type="RefSeq" id="WP_171833048.1">
    <property type="nucleotide sequence ID" value="NZ_CP053708.1"/>
</dbReference>
<feature type="domain" description="RCK N-terminal" evidence="3">
    <location>
        <begin position="112"/>
        <end position="229"/>
    </location>
</feature>
<feature type="domain" description="RCK C-terminal" evidence="4">
    <location>
        <begin position="259"/>
        <end position="344"/>
    </location>
</feature>
<dbReference type="Gene3D" id="1.10.287.70">
    <property type="match status" value="1"/>
</dbReference>
<feature type="transmembrane region" description="Helical" evidence="2">
    <location>
        <begin position="12"/>
        <end position="33"/>
    </location>
</feature>
<feature type="transmembrane region" description="Helical" evidence="2">
    <location>
        <begin position="66"/>
        <end position="95"/>
    </location>
</feature>
<dbReference type="GO" id="GO:0008324">
    <property type="term" value="F:monoatomic cation transmembrane transporter activity"/>
    <property type="evidence" value="ECO:0007669"/>
    <property type="project" value="InterPro"/>
</dbReference>
<evidence type="ECO:0000259" key="4">
    <source>
        <dbReference type="PROSITE" id="PS51202"/>
    </source>
</evidence>
<keyword evidence="2" id="KW-1133">Transmembrane helix</keyword>
<dbReference type="Proteomes" id="UP000500767">
    <property type="component" value="Chromosome"/>
</dbReference>
<proteinExistence type="predicted"/>
<dbReference type="SUPFAM" id="SSF81324">
    <property type="entry name" value="Voltage-gated potassium channels"/>
    <property type="match status" value="1"/>
</dbReference>
<keyword evidence="6" id="KW-1185">Reference proteome</keyword>
<accession>A0A6M8HT31</accession>
<dbReference type="InterPro" id="IPR036291">
    <property type="entry name" value="NAD(P)-bd_dom_sf"/>
</dbReference>
<name>A0A6M8HT31_9PROT</name>
<dbReference type="GO" id="GO:0006813">
    <property type="term" value="P:potassium ion transport"/>
    <property type="evidence" value="ECO:0007669"/>
    <property type="project" value="InterPro"/>
</dbReference>
<evidence type="ECO:0000313" key="5">
    <source>
        <dbReference type="EMBL" id="QKE91426.1"/>
    </source>
</evidence>
<evidence type="ECO:0000313" key="6">
    <source>
        <dbReference type="Proteomes" id="UP000500767"/>
    </source>
</evidence>
<dbReference type="PANTHER" id="PTHR43833">
    <property type="entry name" value="POTASSIUM CHANNEL PROTEIN 2-RELATED-RELATED"/>
    <property type="match status" value="1"/>
</dbReference>
<keyword evidence="2" id="KW-0812">Transmembrane</keyword>
<protein>
    <submittedName>
        <fullName evidence="5">Potassium channel protein</fullName>
    </submittedName>
</protein>
<dbReference type="Pfam" id="PF07885">
    <property type="entry name" value="Ion_trans_2"/>
    <property type="match status" value="1"/>
</dbReference>
<dbReference type="SUPFAM" id="SSF51735">
    <property type="entry name" value="NAD(P)-binding Rossmann-fold domains"/>
    <property type="match status" value="1"/>
</dbReference>
<evidence type="ECO:0000256" key="1">
    <source>
        <dbReference type="ARBA" id="ARBA00004651"/>
    </source>
</evidence>
<dbReference type="AlphaFoldDB" id="A0A6M8HT31"/>
<dbReference type="GO" id="GO:0005886">
    <property type="term" value="C:plasma membrane"/>
    <property type="evidence" value="ECO:0007669"/>
    <property type="project" value="UniProtKB-SubCell"/>
</dbReference>
<keyword evidence="5" id="KW-0813">Transport</keyword>
<evidence type="ECO:0000259" key="3">
    <source>
        <dbReference type="PROSITE" id="PS51201"/>
    </source>
</evidence>
<keyword evidence="5" id="KW-0406">Ion transport</keyword>
<comment type="subcellular location">
    <subcellularLocation>
        <location evidence="1">Cell membrane</location>
        <topology evidence="1">Multi-pass membrane protein</topology>
    </subcellularLocation>
</comment>
<keyword evidence="2" id="KW-0472">Membrane</keyword>
<dbReference type="InterPro" id="IPR013099">
    <property type="entry name" value="K_chnl_dom"/>
</dbReference>
<dbReference type="InterPro" id="IPR003148">
    <property type="entry name" value="RCK_N"/>
</dbReference>
<keyword evidence="5" id="KW-0407">Ion channel</keyword>